<dbReference type="Proteomes" id="UP000252038">
    <property type="component" value="Chromosome"/>
</dbReference>
<evidence type="ECO:0000256" key="5">
    <source>
        <dbReference type="ARBA" id="ARBA00022490"/>
    </source>
</evidence>
<dbReference type="PROSITE" id="PS51186">
    <property type="entry name" value="GNAT"/>
    <property type="match status" value="1"/>
</dbReference>
<accession>A0A344UM70</accession>
<dbReference type="PANTHER" id="PTHR43415:SF6">
    <property type="entry name" value="SPERMIDINE N(1)-ACETYLTRANSFERASE"/>
    <property type="match status" value="1"/>
</dbReference>
<evidence type="ECO:0000256" key="2">
    <source>
        <dbReference type="ARBA" id="ARBA00004723"/>
    </source>
</evidence>
<comment type="catalytic activity">
    <reaction evidence="13">
        <text>spermidine + acetyl-CoA = N(1)-acetylspermidine + CoA + H(+)</text>
        <dbReference type="Rhea" id="RHEA:28150"/>
        <dbReference type="ChEBI" id="CHEBI:15378"/>
        <dbReference type="ChEBI" id="CHEBI:57287"/>
        <dbReference type="ChEBI" id="CHEBI:57288"/>
        <dbReference type="ChEBI" id="CHEBI:57834"/>
        <dbReference type="ChEBI" id="CHEBI:58324"/>
        <dbReference type="EC" id="2.3.1.57"/>
    </reaction>
</comment>
<dbReference type="EMBL" id="CP029554">
    <property type="protein sequence ID" value="AXE36368.1"/>
    <property type="molecule type" value="Genomic_DNA"/>
</dbReference>
<dbReference type="GO" id="GO:0004145">
    <property type="term" value="F:diamine N-acetyltransferase activity"/>
    <property type="evidence" value="ECO:0007669"/>
    <property type="project" value="UniProtKB-EC"/>
</dbReference>
<comment type="pathway">
    <text evidence="14">Amine and polyamine degradation; spermidine degradation.</text>
</comment>
<dbReference type="RefSeq" id="WP_114074142.1">
    <property type="nucleotide sequence ID" value="NZ_CP029554.1"/>
</dbReference>
<evidence type="ECO:0000313" key="18">
    <source>
        <dbReference type="EMBL" id="AXE36368.1"/>
    </source>
</evidence>
<keyword evidence="8" id="KW-0460">Magnesium</keyword>
<keyword evidence="5" id="KW-0963">Cytoplasm</keyword>
<dbReference type="GO" id="GO:0005737">
    <property type="term" value="C:cytoplasm"/>
    <property type="evidence" value="ECO:0007669"/>
    <property type="project" value="UniProtKB-SubCell"/>
</dbReference>
<evidence type="ECO:0000256" key="11">
    <source>
        <dbReference type="ARBA" id="ARBA00052230"/>
    </source>
</evidence>
<feature type="domain" description="N-acetyltransferase" evidence="17">
    <location>
        <begin position="8"/>
        <end position="168"/>
    </location>
</feature>
<comment type="pathway">
    <text evidence="2">Amine and polyamine degradation; spermine degradation.</text>
</comment>
<comment type="similarity">
    <text evidence="3">Belongs to the acetyltransferase family.</text>
</comment>
<evidence type="ECO:0000256" key="7">
    <source>
        <dbReference type="ARBA" id="ARBA00022723"/>
    </source>
</evidence>
<proteinExistence type="inferred from homology"/>
<evidence type="ECO:0000256" key="8">
    <source>
        <dbReference type="ARBA" id="ARBA00022842"/>
    </source>
</evidence>
<dbReference type="GO" id="GO:0046872">
    <property type="term" value="F:metal ion binding"/>
    <property type="evidence" value="ECO:0007669"/>
    <property type="project" value="UniProtKB-KW"/>
</dbReference>
<dbReference type="NCBIfam" id="NF011709">
    <property type="entry name" value="PRK15130.1"/>
    <property type="match status" value="1"/>
</dbReference>
<dbReference type="EC" id="2.3.1.57" evidence="4"/>
<keyword evidence="6 18" id="KW-0808">Transferase</keyword>
<dbReference type="SUPFAM" id="SSF55729">
    <property type="entry name" value="Acyl-CoA N-acyltransferases (Nat)"/>
    <property type="match status" value="1"/>
</dbReference>
<dbReference type="AlphaFoldDB" id="A0A344UM70"/>
<comment type="catalytic activity">
    <reaction evidence="12">
        <text>an alkane-alpha,omega-diamine + acetyl-CoA = an N-acetylalkane-alpha,omega-diamine + CoA + H(+)</text>
        <dbReference type="Rhea" id="RHEA:11116"/>
        <dbReference type="Rhea" id="RHEA-COMP:9766"/>
        <dbReference type="Rhea" id="RHEA-COMP:9767"/>
        <dbReference type="ChEBI" id="CHEBI:15378"/>
        <dbReference type="ChEBI" id="CHEBI:57287"/>
        <dbReference type="ChEBI" id="CHEBI:57288"/>
        <dbReference type="ChEBI" id="CHEBI:70977"/>
        <dbReference type="ChEBI" id="CHEBI:70988"/>
        <dbReference type="EC" id="2.3.1.57"/>
    </reaction>
</comment>
<evidence type="ECO:0000256" key="1">
    <source>
        <dbReference type="ARBA" id="ARBA00004496"/>
    </source>
</evidence>
<evidence type="ECO:0000256" key="10">
    <source>
        <dbReference type="ARBA" id="ARBA00050555"/>
    </source>
</evidence>
<gene>
    <name evidence="18" type="ORF">DK843_19980</name>
</gene>
<dbReference type="PANTHER" id="PTHR43415">
    <property type="entry name" value="SPERMIDINE N(1)-ACETYLTRANSFERASE"/>
    <property type="match status" value="1"/>
</dbReference>
<keyword evidence="9" id="KW-0012">Acyltransferase</keyword>
<comment type="catalytic activity">
    <reaction evidence="11">
        <text>spermidine + acetyl-CoA = N(8)-acetylspermidine + CoA + H(+)</text>
        <dbReference type="Rhea" id="RHEA:28270"/>
        <dbReference type="ChEBI" id="CHEBI:15378"/>
        <dbReference type="ChEBI" id="CHEBI:57287"/>
        <dbReference type="ChEBI" id="CHEBI:57288"/>
        <dbReference type="ChEBI" id="CHEBI:57834"/>
        <dbReference type="ChEBI" id="CHEBI:58535"/>
        <dbReference type="EC" id="2.3.1.57"/>
    </reaction>
</comment>
<evidence type="ECO:0000313" key="19">
    <source>
        <dbReference type="Proteomes" id="UP000252038"/>
    </source>
</evidence>
<evidence type="ECO:0000256" key="6">
    <source>
        <dbReference type="ARBA" id="ARBA00022679"/>
    </source>
</evidence>
<dbReference type="InterPro" id="IPR016181">
    <property type="entry name" value="Acyl_CoA_acyltransferase"/>
</dbReference>
<evidence type="ECO:0000256" key="13">
    <source>
        <dbReference type="ARBA" id="ARBA00052368"/>
    </source>
</evidence>
<dbReference type="KEGG" id="chrb:DK843_19980"/>
<dbReference type="Pfam" id="PF13302">
    <property type="entry name" value="Acetyltransf_3"/>
    <property type="match status" value="1"/>
</dbReference>
<dbReference type="FunFam" id="3.40.630.30:FF:000007">
    <property type="entry name" value="Spermidine N(1)-acetyltransferase"/>
    <property type="match status" value="1"/>
</dbReference>
<evidence type="ECO:0000256" key="15">
    <source>
        <dbReference type="ARBA" id="ARBA00073647"/>
    </source>
</evidence>
<keyword evidence="7" id="KW-0479">Metal-binding</keyword>
<dbReference type="Gene3D" id="3.40.630.30">
    <property type="match status" value="1"/>
</dbReference>
<reference evidence="18 19" key="1">
    <citation type="submission" date="2018-05" db="EMBL/GenBank/DDBJ databases">
        <title>Genome sequencing, assembly and analysis of the novel insecticidal bacterium, Chromobacterium phragmitis.</title>
        <authorList>
            <person name="Sparks M.E."/>
            <person name="Blackburn M.B."/>
            <person name="Gundersen-Rindal D.E."/>
        </authorList>
    </citation>
    <scope>NUCLEOTIDE SEQUENCE [LARGE SCALE GENOMIC DNA]</scope>
    <source>
        <strain evidence="18">IIBBL 274-1</strain>
    </source>
</reference>
<dbReference type="InterPro" id="IPR000182">
    <property type="entry name" value="GNAT_dom"/>
</dbReference>
<name>A0A344UM70_9NEIS</name>
<organism evidence="18 19">
    <name type="scientific">Chromobacterium phragmitis</name>
    <dbReference type="NCBI Taxonomy" id="2202141"/>
    <lineage>
        <taxon>Bacteria</taxon>
        <taxon>Pseudomonadati</taxon>
        <taxon>Pseudomonadota</taxon>
        <taxon>Betaproteobacteria</taxon>
        <taxon>Neisseriales</taxon>
        <taxon>Chromobacteriaceae</taxon>
        <taxon>Chromobacterium</taxon>
    </lineage>
</organism>
<comment type="catalytic activity">
    <reaction evidence="10">
        <text>spermine + acetyl-CoA = N(1)-acetylspermine + CoA + H(+)</text>
        <dbReference type="Rhea" id="RHEA:33099"/>
        <dbReference type="ChEBI" id="CHEBI:15378"/>
        <dbReference type="ChEBI" id="CHEBI:45725"/>
        <dbReference type="ChEBI" id="CHEBI:57287"/>
        <dbReference type="ChEBI" id="CHEBI:57288"/>
        <dbReference type="ChEBI" id="CHEBI:58101"/>
        <dbReference type="EC" id="2.3.1.57"/>
    </reaction>
</comment>
<evidence type="ECO:0000259" key="17">
    <source>
        <dbReference type="PROSITE" id="PS51186"/>
    </source>
</evidence>
<evidence type="ECO:0000256" key="4">
    <source>
        <dbReference type="ARBA" id="ARBA00013209"/>
    </source>
</evidence>
<protein>
    <recommendedName>
        <fullName evidence="15">Spermidine N(1)-acetyltransferase</fullName>
        <ecNumber evidence="4">2.3.1.57</ecNumber>
    </recommendedName>
    <alternativeName>
        <fullName evidence="16">Spermidine/spermine N(1)-acetyltransferase</fullName>
    </alternativeName>
</protein>
<dbReference type="CDD" id="cd04301">
    <property type="entry name" value="NAT_SF"/>
    <property type="match status" value="1"/>
</dbReference>
<evidence type="ECO:0000256" key="3">
    <source>
        <dbReference type="ARBA" id="ARBA00008694"/>
    </source>
</evidence>
<comment type="subcellular location">
    <subcellularLocation>
        <location evidence="1">Cytoplasm</location>
    </subcellularLocation>
</comment>
<sequence length="188" mass="21951">MSTQAATLKLRPLERDDLAFVHEMNNNANIMRYWFEEPYEAFVELVDLYDKHIHDQNERRFVIEDGARKAGLVELVEIDYIHRRAEFQIIIHPECQGRGYASQATRLAMRYAFAVLNLYKLYLIVDKENAKAIHVYQKLGFSPEGELIDEFFVNGRYRSALRMCLFQPEFLNGSARGQEPLTKPSQST</sequence>
<evidence type="ECO:0000256" key="12">
    <source>
        <dbReference type="ARBA" id="ARBA00052273"/>
    </source>
</evidence>
<evidence type="ECO:0000256" key="16">
    <source>
        <dbReference type="ARBA" id="ARBA00079997"/>
    </source>
</evidence>
<evidence type="ECO:0000256" key="9">
    <source>
        <dbReference type="ARBA" id="ARBA00023315"/>
    </source>
</evidence>
<evidence type="ECO:0000256" key="14">
    <source>
        <dbReference type="ARBA" id="ARBA00060713"/>
    </source>
</evidence>